<sequence>MTPAPVLSPTLLPEADQRLVRTVDGLTGEELSAPSLLPGWTRAHVVAHLTLNGEALQRVLQGRRRGEAVPMYDSPEARDRDIDHLALADPAVLRERLLAAVTRFGVAQEAMTEEDAAATFERTPGGRVIRIGNVALMRLREVEIHHADLDAGYSALDWPAAFCAVLIESMTKYQDSAPFRVLARDLARTWQLGDGEGGPLVAGDAAAIGWWLTGRGHGEGLDCDAGELPEVSAW</sequence>
<keyword evidence="2" id="KW-0413">Isomerase</keyword>
<dbReference type="Pfam" id="PF11716">
    <property type="entry name" value="MDMPI_N"/>
    <property type="match status" value="1"/>
</dbReference>
<dbReference type="SUPFAM" id="SSF55718">
    <property type="entry name" value="SCP-like"/>
    <property type="match status" value="1"/>
</dbReference>
<dbReference type="InterPro" id="IPR024344">
    <property type="entry name" value="MDMPI_metal-binding"/>
</dbReference>
<dbReference type="Gene3D" id="3.30.1050.20">
    <property type="match status" value="1"/>
</dbReference>
<protein>
    <submittedName>
        <fullName evidence="2">Maleylpyruvate isomerase, mycothiol-dependent</fullName>
        <ecNumber evidence="2">5.2.1.4</ecNumber>
    </submittedName>
</protein>
<name>A0A6J4MQK1_9ACTN</name>
<gene>
    <name evidence="2" type="ORF">AVDCRST_MAG32-34</name>
</gene>
<dbReference type="NCBIfam" id="TIGR03083">
    <property type="entry name" value="maleylpyruvate isomerase family mycothiol-dependent enzyme"/>
    <property type="match status" value="1"/>
</dbReference>
<accession>A0A6J4MQK1</accession>
<dbReference type="EMBL" id="CADCUM010000001">
    <property type="protein sequence ID" value="CAA9365934.1"/>
    <property type="molecule type" value="Genomic_DNA"/>
</dbReference>
<dbReference type="InterPro" id="IPR034660">
    <property type="entry name" value="DinB/YfiT-like"/>
</dbReference>
<dbReference type="SUPFAM" id="SSF109854">
    <property type="entry name" value="DinB/YfiT-like putative metalloenzymes"/>
    <property type="match status" value="1"/>
</dbReference>
<organism evidence="2">
    <name type="scientific">uncultured Nocardioides sp</name>
    <dbReference type="NCBI Taxonomy" id="198441"/>
    <lineage>
        <taxon>Bacteria</taxon>
        <taxon>Bacillati</taxon>
        <taxon>Actinomycetota</taxon>
        <taxon>Actinomycetes</taxon>
        <taxon>Propionibacteriales</taxon>
        <taxon>Nocardioidaceae</taxon>
        <taxon>Nocardioides</taxon>
        <taxon>environmental samples</taxon>
    </lineage>
</organism>
<evidence type="ECO:0000259" key="1">
    <source>
        <dbReference type="Pfam" id="PF11716"/>
    </source>
</evidence>
<evidence type="ECO:0000313" key="2">
    <source>
        <dbReference type="EMBL" id="CAA9365934.1"/>
    </source>
</evidence>
<feature type="domain" description="Mycothiol-dependent maleylpyruvate isomerase metal-binding" evidence="1">
    <location>
        <begin position="13"/>
        <end position="149"/>
    </location>
</feature>
<reference evidence="2" key="1">
    <citation type="submission" date="2020-02" db="EMBL/GenBank/DDBJ databases">
        <authorList>
            <person name="Meier V. D."/>
        </authorList>
    </citation>
    <scope>NUCLEOTIDE SEQUENCE</scope>
    <source>
        <strain evidence="2">AVDCRST_MAG32</strain>
    </source>
</reference>
<keyword evidence="2" id="KW-0670">Pyruvate</keyword>
<proteinExistence type="predicted"/>
<dbReference type="InterPro" id="IPR017517">
    <property type="entry name" value="Maleyloyr_isom"/>
</dbReference>
<dbReference type="GO" id="GO:0050077">
    <property type="term" value="F:maleylpyruvate isomerase activity"/>
    <property type="evidence" value="ECO:0007669"/>
    <property type="project" value="UniProtKB-EC"/>
</dbReference>
<dbReference type="InterPro" id="IPR036527">
    <property type="entry name" value="SCP2_sterol-bd_dom_sf"/>
</dbReference>
<dbReference type="GO" id="GO:0046872">
    <property type="term" value="F:metal ion binding"/>
    <property type="evidence" value="ECO:0007669"/>
    <property type="project" value="InterPro"/>
</dbReference>
<dbReference type="EC" id="5.2.1.4" evidence="2"/>
<dbReference type="Gene3D" id="1.20.120.450">
    <property type="entry name" value="dinb family like domain"/>
    <property type="match status" value="1"/>
</dbReference>
<dbReference type="AlphaFoldDB" id="A0A6J4MQK1"/>